<keyword evidence="2 8" id="KW-0813">Transport</keyword>
<keyword evidence="5 9" id="KW-0798">TonB box</keyword>
<sequence length="1036" mass="110328">MAAVARGLFPVFVGGLLLAGSLGAQAPTGTISGRVVDSTSQQPLANVTVSIVGTQRGALTRNDGGFVIAQVPAGAARVRAARIGYASREEAVTVNAGATATVSISLPSVAASLSEVVVVGYGTQRREAITGSVAKVDADAANLGVIANPTALLNARVAGVNITVNNGEPGGGAQIRIRGGTSISASNDPLYVIDGVPIQNDNTVATGVAIGNTAALDRNPLNSLNPSDITSMTVLKDAAATAIYGSRGANGVVLIETKKGAGGTSQIEYEVAVGAATAARKLDVLNGSEYRSFVQSQISNGNLPATANASLGTANTDWEDEMTRVGYTQNHNLAFSGGSQTTQYRAALNYFDQQGVVIANGLTRYQGRVNANHQAIGGKLQTGVNLTASRVNNKYLPFDNTAGFDGGVFTNVAVFNPTQPVLTSTGTFYEVGTGAQSIRNPVALARQINDVAPENRVLGNVNASYSLLPSLTARTTVGIDFANSVRQTYLPLTNPVGASTNGRARQAERDLQNVNFQGLLTFAPDISESNDIEVLGGYEFSRFDNRGFEAEARGFRTDAFSFNNLGAGTLEGAPAPTSYIEQSRLVSFFGRANYGFRNRYFLTGVLRYDGSSRLAPGNKWSVFPAISGSWRLSEEGFLKDGPFSNLSLRAGWGRQGNQAVKPYATQLLLKTNNSARYPFGDQVITGFAASQVANPNLKWETSEQINVGFDYGFSNDRFTGVLDFYQKDTKDLLLDVPVAQPAVVSTRIENVGSIRNRGMELSLDARIFDGATRSLSSGLVLSVERNEVVELGLDRQFIITGVVSGQGQSGKFAQRLIPGEPIGTFWGAEFVGFNDKGQQIFNKYTVTRDAQGRETGRTLNGTTTTPTGDDERIIGNANPGFSLGLRSNATWNRFDASWLWRGEFNRDVFNNTALVYSTTANAKQGRNFLSSALSQGDAFGEPAIYSSRWIEDGSFVRLQNVTIGYRFRLPSGFAGGRETRVFLSGDNLLLFTPYEGLDPEVFVRAGDGVTGTASRGIDYLAYPRARTFTTGARIQF</sequence>
<dbReference type="InterPro" id="IPR036942">
    <property type="entry name" value="Beta-barrel_TonB_sf"/>
</dbReference>
<dbReference type="GO" id="GO:0030246">
    <property type="term" value="F:carbohydrate binding"/>
    <property type="evidence" value="ECO:0007669"/>
    <property type="project" value="InterPro"/>
</dbReference>
<evidence type="ECO:0000256" key="2">
    <source>
        <dbReference type="ARBA" id="ARBA00022448"/>
    </source>
</evidence>
<dbReference type="InterPro" id="IPR023997">
    <property type="entry name" value="TonB-dep_OMP_SusC/RagA_CS"/>
</dbReference>
<keyword evidence="3 8" id="KW-1134">Transmembrane beta strand</keyword>
<dbReference type="Pfam" id="PF13715">
    <property type="entry name" value="CarbopepD_reg_2"/>
    <property type="match status" value="1"/>
</dbReference>
<dbReference type="Pfam" id="PF07715">
    <property type="entry name" value="Plug"/>
    <property type="match status" value="1"/>
</dbReference>
<dbReference type="InterPro" id="IPR000531">
    <property type="entry name" value="Beta-barrel_TonB"/>
</dbReference>
<proteinExistence type="inferred from homology"/>
<dbReference type="NCBIfam" id="TIGR04056">
    <property type="entry name" value="OMP_RagA_SusC"/>
    <property type="match status" value="1"/>
</dbReference>
<accession>A0AA37V5B3</accession>
<feature type="domain" description="TonB-dependent receptor-like beta-barrel" evidence="11">
    <location>
        <begin position="436"/>
        <end position="988"/>
    </location>
</feature>
<evidence type="ECO:0000256" key="5">
    <source>
        <dbReference type="ARBA" id="ARBA00023077"/>
    </source>
</evidence>
<evidence type="ECO:0000259" key="11">
    <source>
        <dbReference type="Pfam" id="PF00593"/>
    </source>
</evidence>
<keyword evidence="10" id="KW-0732">Signal</keyword>
<feature type="signal peptide" evidence="10">
    <location>
        <begin position="1"/>
        <end position="26"/>
    </location>
</feature>
<reference evidence="13" key="1">
    <citation type="submission" date="2022-08" db="EMBL/GenBank/DDBJ databases">
        <title>Draft genome sequencing of Roseisolibacter agri AW1220.</title>
        <authorList>
            <person name="Tobiishi Y."/>
            <person name="Tonouchi A."/>
        </authorList>
    </citation>
    <scope>NUCLEOTIDE SEQUENCE</scope>
    <source>
        <strain evidence="13">AW1220</strain>
    </source>
</reference>
<dbReference type="GO" id="GO:0009279">
    <property type="term" value="C:cell outer membrane"/>
    <property type="evidence" value="ECO:0007669"/>
    <property type="project" value="UniProtKB-SubCell"/>
</dbReference>
<dbReference type="NCBIfam" id="TIGR04057">
    <property type="entry name" value="SusC_RagA_signa"/>
    <property type="match status" value="1"/>
</dbReference>
<evidence type="ECO:0000256" key="6">
    <source>
        <dbReference type="ARBA" id="ARBA00023136"/>
    </source>
</evidence>
<keyword evidence="14" id="KW-1185">Reference proteome</keyword>
<feature type="domain" description="TonB-dependent receptor plug" evidence="12">
    <location>
        <begin position="128"/>
        <end position="252"/>
    </location>
</feature>
<dbReference type="PROSITE" id="PS52016">
    <property type="entry name" value="TONB_DEPENDENT_REC_3"/>
    <property type="match status" value="1"/>
</dbReference>
<comment type="subcellular location">
    <subcellularLocation>
        <location evidence="1 8">Cell outer membrane</location>
        <topology evidence="1 8">Multi-pass membrane protein</topology>
    </subcellularLocation>
</comment>
<feature type="chain" id="PRO_5041379138" evidence="10">
    <location>
        <begin position="27"/>
        <end position="1036"/>
    </location>
</feature>
<evidence type="ECO:0000256" key="3">
    <source>
        <dbReference type="ARBA" id="ARBA00022452"/>
    </source>
</evidence>
<evidence type="ECO:0000256" key="10">
    <source>
        <dbReference type="SAM" id="SignalP"/>
    </source>
</evidence>
<evidence type="ECO:0000313" key="13">
    <source>
        <dbReference type="EMBL" id="GLC23921.1"/>
    </source>
</evidence>
<protein>
    <submittedName>
        <fullName evidence="13">SusC/RagA family TonB-linked outer membrane protein</fullName>
    </submittedName>
</protein>
<evidence type="ECO:0000256" key="1">
    <source>
        <dbReference type="ARBA" id="ARBA00004571"/>
    </source>
</evidence>
<gene>
    <name evidence="13" type="ORF">rosag_04340</name>
</gene>
<dbReference type="EMBL" id="BRXS01000001">
    <property type="protein sequence ID" value="GLC23921.1"/>
    <property type="molecule type" value="Genomic_DNA"/>
</dbReference>
<dbReference type="SUPFAM" id="SSF56935">
    <property type="entry name" value="Porins"/>
    <property type="match status" value="1"/>
</dbReference>
<name>A0AA37V5B3_9BACT</name>
<dbReference type="InterPro" id="IPR023996">
    <property type="entry name" value="TonB-dep_OMP_SusC/RagA"/>
</dbReference>
<dbReference type="Pfam" id="PF00593">
    <property type="entry name" value="TonB_dep_Rec_b-barrel"/>
    <property type="match status" value="1"/>
</dbReference>
<evidence type="ECO:0000256" key="8">
    <source>
        <dbReference type="PROSITE-ProRule" id="PRU01360"/>
    </source>
</evidence>
<dbReference type="Proteomes" id="UP001161325">
    <property type="component" value="Unassembled WGS sequence"/>
</dbReference>
<dbReference type="AlphaFoldDB" id="A0AA37V5B3"/>
<comment type="similarity">
    <text evidence="8 9">Belongs to the TonB-dependent receptor family.</text>
</comment>
<dbReference type="InterPro" id="IPR013784">
    <property type="entry name" value="Carb-bd-like_fold"/>
</dbReference>
<comment type="caution">
    <text evidence="13">The sequence shown here is derived from an EMBL/GenBank/DDBJ whole genome shotgun (WGS) entry which is preliminary data.</text>
</comment>
<evidence type="ECO:0000256" key="4">
    <source>
        <dbReference type="ARBA" id="ARBA00022692"/>
    </source>
</evidence>
<evidence type="ECO:0000256" key="7">
    <source>
        <dbReference type="ARBA" id="ARBA00023237"/>
    </source>
</evidence>
<dbReference type="Gene3D" id="2.170.130.10">
    <property type="entry name" value="TonB-dependent receptor, plug domain"/>
    <property type="match status" value="1"/>
</dbReference>
<evidence type="ECO:0000256" key="9">
    <source>
        <dbReference type="RuleBase" id="RU003357"/>
    </source>
</evidence>
<keyword evidence="4 8" id="KW-0812">Transmembrane</keyword>
<dbReference type="InterPro" id="IPR012910">
    <property type="entry name" value="Plug_dom"/>
</dbReference>
<keyword evidence="6 8" id="KW-0472">Membrane</keyword>
<dbReference type="Gene3D" id="2.40.170.20">
    <property type="entry name" value="TonB-dependent receptor, beta-barrel domain"/>
    <property type="match status" value="1"/>
</dbReference>
<evidence type="ECO:0000313" key="14">
    <source>
        <dbReference type="Proteomes" id="UP001161325"/>
    </source>
</evidence>
<evidence type="ECO:0000259" key="12">
    <source>
        <dbReference type="Pfam" id="PF07715"/>
    </source>
</evidence>
<keyword evidence="7 8" id="KW-0998">Cell outer membrane</keyword>
<dbReference type="SUPFAM" id="SSF49452">
    <property type="entry name" value="Starch-binding domain-like"/>
    <property type="match status" value="1"/>
</dbReference>
<dbReference type="Gene3D" id="2.60.40.1120">
    <property type="entry name" value="Carboxypeptidase-like, regulatory domain"/>
    <property type="match status" value="1"/>
</dbReference>
<dbReference type="InterPro" id="IPR039426">
    <property type="entry name" value="TonB-dep_rcpt-like"/>
</dbReference>
<dbReference type="InterPro" id="IPR037066">
    <property type="entry name" value="Plug_dom_sf"/>
</dbReference>
<organism evidence="13 14">
    <name type="scientific">Roseisolibacter agri</name>
    <dbReference type="NCBI Taxonomy" id="2014610"/>
    <lineage>
        <taxon>Bacteria</taxon>
        <taxon>Pseudomonadati</taxon>
        <taxon>Gemmatimonadota</taxon>
        <taxon>Gemmatimonadia</taxon>
        <taxon>Gemmatimonadales</taxon>
        <taxon>Gemmatimonadaceae</taxon>
        <taxon>Roseisolibacter</taxon>
    </lineage>
</organism>